<dbReference type="EMBL" id="JAOPGA020000356">
    <property type="protein sequence ID" value="KAL0478275.1"/>
    <property type="molecule type" value="Genomic_DNA"/>
</dbReference>
<name>A0AAW2YN67_9EUKA</name>
<keyword evidence="4 6" id="KW-0472">Membrane</keyword>
<feature type="region of interest" description="Disordered" evidence="5">
    <location>
        <begin position="144"/>
        <end position="180"/>
    </location>
</feature>
<feature type="transmembrane region" description="Helical" evidence="6">
    <location>
        <begin position="389"/>
        <end position="412"/>
    </location>
</feature>
<sequence length="427" mass="48282">MDVHTHTGLGLQGLVIRFTNNHNQTCIDWPLTYFGECINNQRGMAGLGLGIASISIFLISVLPQIYQNFRRRDAGALSGIMISIWILAGTGEVLGSVLMKEFGIQLYVSCCYLLIDVLLLIQFLYFQFKSKIKERSLRQMTVTINESSGRSRTSSGPKHHNRLLPKPKDSTPPKGAPFHMVPKRSTLIQSHLERKTGSSPDDRKPNTKFGYEYYAKGTNESKAVDVHFPSNVSIATEDTEALSTYDTDTEVSRNVDERVFRNDTKRFKIVIALGLFGLFYMLRFTLLDFDLTSGQTNFRTGGRTLLSEDEDYKDLEEPVWEVKGAQAISGYCIGCVAAMLFLISRIFQIVKNWRRKSTEGLSCAMFFLSCLANIIFIVSVFLISSHQSYILAHLPWLIGSVATISFDVYILLQCWIYHKQHYVNLDA</sequence>
<dbReference type="Gene3D" id="1.20.1280.290">
    <property type="match status" value="2"/>
</dbReference>
<accession>A0AAW2YN67</accession>
<dbReference type="SMART" id="SM00679">
    <property type="entry name" value="CTNS"/>
    <property type="match status" value="2"/>
</dbReference>
<feature type="transmembrane region" description="Helical" evidence="6">
    <location>
        <begin position="267"/>
        <end position="286"/>
    </location>
</feature>
<reference evidence="7 8" key="1">
    <citation type="submission" date="2024-03" db="EMBL/GenBank/DDBJ databases">
        <title>The Acrasis kona genome and developmental transcriptomes reveal deep origins of eukaryotic multicellular pathways.</title>
        <authorList>
            <person name="Sheikh S."/>
            <person name="Fu C.-J."/>
            <person name="Brown M.W."/>
            <person name="Baldauf S.L."/>
        </authorList>
    </citation>
    <scope>NUCLEOTIDE SEQUENCE [LARGE SCALE GENOMIC DNA]</scope>
    <source>
        <strain evidence="7 8">ATCC MYA-3509</strain>
    </source>
</reference>
<dbReference type="InterPro" id="IPR006603">
    <property type="entry name" value="PQ-loop_rpt"/>
</dbReference>
<feature type="transmembrane region" description="Helical" evidence="6">
    <location>
        <begin position="328"/>
        <end position="348"/>
    </location>
</feature>
<proteinExistence type="predicted"/>
<dbReference type="Proteomes" id="UP001431209">
    <property type="component" value="Unassembled WGS sequence"/>
</dbReference>
<evidence type="ECO:0000256" key="1">
    <source>
        <dbReference type="ARBA" id="ARBA00004141"/>
    </source>
</evidence>
<dbReference type="GO" id="GO:0016020">
    <property type="term" value="C:membrane"/>
    <property type="evidence" value="ECO:0007669"/>
    <property type="project" value="UniProtKB-SubCell"/>
</dbReference>
<gene>
    <name evidence="7" type="ORF">AKO1_008535</name>
</gene>
<feature type="transmembrane region" description="Helical" evidence="6">
    <location>
        <begin position="74"/>
        <end position="98"/>
    </location>
</feature>
<dbReference type="Pfam" id="PF04193">
    <property type="entry name" value="PQ-loop"/>
    <property type="match status" value="2"/>
</dbReference>
<evidence type="ECO:0000256" key="6">
    <source>
        <dbReference type="SAM" id="Phobius"/>
    </source>
</evidence>
<feature type="transmembrane region" description="Helical" evidence="6">
    <location>
        <begin position="104"/>
        <end position="126"/>
    </location>
</feature>
<dbReference type="PANTHER" id="PTHR16201:SF34">
    <property type="entry name" value="LYSOSOMAL AMINO ACID TRANSPORTER 1"/>
    <property type="match status" value="1"/>
</dbReference>
<comment type="caution">
    <text evidence="7">The sequence shown here is derived from an EMBL/GenBank/DDBJ whole genome shotgun (WGS) entry which is preliminary data.</text>
</comment>
<evidence type="ECO:0000256" key="5">
    <source>
        <dbReference type="SAM" id="MobiDB-lite"/>
    </source>
</evidence>
<dbReference type="InterPro" id="IPR051415">
    <property type="entry name" value="LAAT-1"/>
</dbReference>
<keyword evidence="3 6" id="KW-1133">Transmembrane helix</keyword>
<keyword evidence="8" id="KW-1185">Reference proteome</keyword>
<protein>
    <submittedName>
        <fullName evidence="7">Solute carrier family 66</fullName>
    </submittedName>
</protein>
<dbReference type="PANTHER" id="PTHR16201">
    <property type="entry name" value="SEVEN TRANSMEMBRANE PROTEIN 1-RELATED"/>
    <property type="match status" value="1"/>
</dbReference>
<feature type="transmembrane region" description="Helical" evidence="6">
    <location>
        <begin position="43"/>
        <end position="62"/>
    </location>
</feature>
<evidence type="ECO:0000256" key="2">
    <source>
        <dbReference type="ARBA" id="ARBA00022692"/>
    </source>
</evidence>
<dbReference type="AlphaFoldDB" id="A0AAW2YN67"/>
<evidence type="ECO:0000313" key="8">
    <source>
        <dbReference type="Proteomes" id="UP001431209"/>
    </source>
</evidence>
<feature type="transmembrane region" description="Helical" evidence="6">
    <location>
        <begin position="360"/>
        <end position="383"/>
    </location>
</feature>
<dbReference type="GO" id="GO:0015174">
    <property type="term" value="F:basic amino acid transmembrane transporter activity"/>
    <property type="evidence" value="ECO:0007669"/>
    <property type="project" value="TreeGrafter"/>
</dbReference>
<evidence type="ECO:0000256" key="3">
    <source>
        <dbReference type="ARBA" id="ARBA00022989"/>
    </source>
</evidence>
<evidence type="ECO:0000256" key="4">
    <source>
        <dbReference type="ARBA" id="ARBA00023136"/>
    </source>
</evidence>
<feature type="compositionally biased region" description="Polar residues" evidence="5">
    <location>
        <begin position="144"/>
        <end position="156"/>
    </location>
</feature>
<comment type="subcellular location">
    <subcellularLocation>
        <location evidence="1">Membrane</location>
        <topology evidence="1">Multi-pass membrane protein</topology>
    </subcellularLocation>
</comment>
<keyword evidence="2 6" id="KW-0812">Transmembrane</keyword>
<organism evidence="7 8">
    <name type="scientific">Acrasis kona</name>
    <dbReference type="NCBI Taxonomy" id="1008807"/>
    <lineage>
        <taxon>Eukaryota</taxon>
        <taxon>Discoba</taxon>
        <taxon>Heterolobosea</taxon>
        <taxon>Tetramitia</taxon>
        <taxon>Eutetramitia</taxon>
        <taxon>Acrasidae</taxon>
        <taxon>Acrasis</taxon>
    </lineage>
</organism>
<evidence type="ECO:0000313" key="7">
    <source>
        <dbReference type="EMBL" id="KAL0478275.1"/>
    </source>
</evidence>